<dbReference type="InterPro" id="IPR016166">
    <property type="entry name" value="FAD-bd_PCMH"/>
</dbReference>
<evidence type="ECO:0000256" key="1">
    <source>
        <dbReference type="ARBA" id="ARBA00022630"/>
    </source>
</evidence>
<feature type="domain" description="FAD-binding PCMH-type" evidence="3">
    <location>
        <begin position="14"/>
        <end position="196"/>
    </location>
</feature>
<protein>
    <submittedName>
        <fullName evidence="4">FAD binding domain-containing protein</fullName>
    </submittedName>
</protein>
<dbReference type="Proteomes" id="UP000184529">
    <property type="component" value="Unassembled WGS sequence"/>
</dbReference>
<dbReference type="EMBL" id="FQZM01000006">
    <property type="protein sequence ID" value="SHI54623.1"/>
    <property type="molecule type" value="Genomic_DNA"/>
</dbReference>
<keyword evidence="1" id="KW-0285">Flavoprotein</keyword>
<evidence type="ECO:0000259" key="3">
    <source>
        <dbReference type="PROSITE" id="PS51387"/>
    </source>
</evidence>
<evidence type="ECO:0000256" key="2">
    <source>
        <dbReference type="ARBA" id="ARBA00023002"/>
    </source>
</evidence>
<dbReference type="PANTHER" id="PTHR11748:SF103">
    <property type="entry name" value="GLYCOLATE OXIDASE SUBUNIT GLCE"/>
    <property type="match status" value="1"/>
</dbReference>
<dbReference type="Gene3D" id="3.30.465.10">
    <property type="match status" value="1"/>
</dbReference>
<proteinExistence type="predicted"/>
<dbReference type="OrthoDB" id="9767256at2"/>
<name>A0A1M6C129_9FIRM</name>
<dbReference type="InterPro" id="IPR016169">
    <property type="entry name" value="FAD-bd_PCMH_sub2"/>
</dbReference>
<keyword evidence="5" id="KW-1185">Reference proteome</keyword>
<reference evidence="5" key="1">
    <citation type="submission" date="2016-11" db="EMBL/GenBank/DDBJ databases">
        <authorList>
            <person name="Varghese N."/>
            <person name="Submissions S."/>
        </authorList>
    </citation>
    <scope>NUCLEOTIDE SEQUENCE [LARGE SCALE GENOMIC DNA]</scope>
    <source>
        <strain evidence="5">DSM 16057</strain>
    </source>
</reference>
<evidence type="ECO:0000313" key="5">
    <source>
        <dbReference type="Proteomes" id="UP000184529"/>
    </source>
</evidence>
<dbReference type="Pfam" id="PF01565">
    <property type="entry name" value="FAD_binding_4"/>
    <property type="match status" value="1"/>
</dbReference>
<dbReference type="RefSeq" id="WP_072867241.1">
    <property type="nucleotide sequence ID" value="NZ_FQZM01000006.1"/>
</dbReference>
<keyword evidence="2" id="KW-0560">Oxidoreductase</keyword>
<gene>
    <name evidence="4" type="ORF">SAMN02745219_00556</name>
</gene>
<dbReference type="PROSITE" id="PS51387">
    <property type="entry name" value="FAD_PCMH"/>
    <property type="match status" value="1"/>
</dbReference>
<evidence type="ECO:0000313" key="4">
    <source>
        <dbReference type="EMBL" id="SHI54623.1"/>
    </source>
</evidence>
<accession>A0A1M6C129</accession>
<organism evidence="4 5">
    <name type="scientific">Desulfofundulus thermosubterraneus DSM 16057</name>
    <dbReference type="NCBI Taxonomy" id="1121432"/>
    <lineage>
        <taxon>Bacteria</taxon>
        <taxon>Bacillati</taxon>
        <taxon>Bacillota</taxon>
        <taxon>Clostridia</taxon>
        <taxon>Eubacteriales</taxon>
        <taxon>Peptococcaceae</taxon>
        <taxon>Desulfofundulus</taxon>
    </lineage>
</organism>
<sequence length="360" mass="40362">MKATGIMAREFNLSSGLEVAVYYPQHEKELRELIKLAETSGRKICPVGNLTRLTRYISPEKFKHDRYMLVSMSNFNRIISYIPENMALTAEAGVTLGQILELTGPQGQFCPALLFLPVQATLAGTVASNQRHLLEHAYGSIANYMGGVELISTFGVLNFGGANVKNVTGYEVSRFLAGSRGMYGFISKVTLFLKPVPDEMAYILWKVPYMQAIFSKMAELKRVLYSLKGCWVWPDANQLYNVLFALFGTPGQVQKEQGQIRQALGPDVFPIAAPEIQAELFSLNEKKHQAKVIVWDKQQITNFVNRRDFVLYDYLSGELFTRSVPGETVGVTFDDPITLVRKLKVTLDPAQVFIGDEFYA</sequence>
<dbReference type="PANTHER" id="PTHR11748">
    <property type="entry name" value="D-LACTATE DEHYDROGENASE"/>
    <property type="match status" value="1"/>
</dbReference>
<dbReference type="InterPro" id="IPR006094">
    <property type="entry name" value="Oxid_FAD_bind_N"/>
</dbReference>
<dbReference type="GO" id="GO:0071949">
    <property type="term" value="F:FAD binding"/>
    <property type="evidence" value="ECO:0007669"/>
    <property type="project" value="InterPro"/>
</dbReference>
<dbReference type="GO" id="GO:0016491">
    <property type="term" value="F:oxidoreductase activity"/>
    <property type="evidence" value="ECO:0007669"/>
    <property type="project" value="UniProtKB-KW"/>
</dbReference>
<dbReference type="AlphaFoldDB" id="A0A1M6C129"/>
<dbReference type="SUPFAM" id="SSF56176">
    <property type="entry name" value="FAD-binding/transporter-associated domain-like"/>
    <property type="match status" value="1"/>
</dbReference>
<dbReference type="InterPro" id="IPR036318">
    <property type="entry name" value="FAD-bd_PCMH-like_sf"/>
</dbReference>
<dbReference type="STRING" id="1121432.SAMN02745219_00556"/>